<feature type="chain" id="PRO_5045639363" evidence="1">
    <location>
        <begin position="22"/>
        <end position="1659"/>
    </location>
</feature>
<dbReference type="SUPFAM" id="SSF89550">
    <property type="entry name" value="PHP domain-like"/>
    <property type="match status" value="1"/>
</dbReference>
<dbReference type="SUPFAM" id="SSF49265">
    <property type="entry name" value="Fibronectin type III"/>
    <property type="match status" value="3"/>
</dbReference>
<dbReference type="InterPro" id="IPR025883">
    <property type="entry name" value="Cadherin-like_domain"/>
</dbReference>
<keyword evidence="1" id="KW-0732">Signal</keyword>
<name>A0ABS3YVJ5_9BACT</name>
<evidence type="ECO:0000256" key="1">
    <source>
        <dbReference type="SAM" id="SignalP"/>
    </source>
</evidence>
<dbReference type="Pfam" id="PF12733">
    <property type="entry name" value="Cadherin-like"/>
    <property type="match status" value="1"/>
</dbReference>
<dbReference type="InterPro" id="IPR026444">
    <property type="entry name" value="Secre_tail"/>
</dbReference>
<dbReference type="InterPro" id="IPR003961">
    <property type="entry name" value="FN3_dom"/>
</dbReference>
<feature type="signal peptide" evidence="1">
    <location>
        <begin position="1"/>
        <end position="21"/>
    </location>
</feature>
<dbReference type="InterPro" id="IPR016195">
    <property type="entry name" value="Pol/histidinol_Pase-like"/>
</dbReference>
<dbReference type="NCBIfam" id="TIGR04183">
    <property type="entry name" value="Por_Secre_tail"/>
    <property type="match status" value="1"/>
</dbReference>
<keyword evidence="4" id="KW-1185">Reference proteome</keyword>
<accession>A0ABS3YVJ5</accession>
<feature type="domain" description="Fibronectin type-III" evidence="2">
    <location>
        <begin position="877"/>
        <end position="967"/>
    </location>
</feature>
<dbReference type="EMBL" id="JAGHKO010000003">
    <property type="protein sequence ID" value="MBO9201430.1"/>
    <property type="molecule type" value="Genomic_DNA"/>
</dbReference>
<feature type="domain" description="Fibronectin type-III" evidence="2">
    <location>
        <begin position="433"/>
        <end position="527"/>
    </location>
</feature>
<dbReference type="Proteomes" id="UP000677244">
    <property type="component" value="Unassembled WGS sequence"/>
</dbReference>
<dbReference type="PROSITE" id="PS51257">
    <property type="entry name" value="PROKAR_LIPOPROTEIN"/>
    <property type="match status" value="1"/>
</dbReference>
<dbReference type="SMART" id="SM00060">
    <property type="entry name" value="FN3"/>
    <property type="match status" value="4"/>
</dbReference>
<evidence type="ECO:0000259" key="2">
    <source>
        <dbReference type="SMART" id="SM00060"/>
    </source>
</evidence>
<feature type="domain" description="Fibronectin type-III" evidence="2">
    <location>
        <begin position="756"/>
        <end position="851"/>
    </location>
</feature>
<dbReference type="InterPro" id="IPR013783">
    <property type="entry name" value="Ig-like_fold"/>
</dbReference>
<comment type="caution">
    <text evidence="3">The sequence shown here is derived from an EMBL/GenBank/DDBJ whole genome shotgun (WGS) entry which is preliminary data.</text>
</comment>
<evidence type="ECO:0000313" key="3">
    <source>
        <dbReference type="EMBL" id="MBO9201430.1"/>
    </source>
</evidence>
<dbReference type="Gene3D" id="2.60.40.10">
    <property type="entry name" value="Immunoglobulins"/>
    <property type="match status" value="4"/>
</dbReference>
<organism evidence="3 4">
    <name type="scientific">Niastella soli</name>
    <dbReference type="NCBI Taxonomy" id="2821487"/>
    <lineage>
        <taxon>Bacteria</taxon>
        <taxon>Pseudomonadati</taxon>
        <taxon>Bacteroidota</taxon>
        <taxon>Chitinophagia</taxon>
        <taxon>Chitinophagales</taxon>
        <taxon>Chitinophagaceae</taxon>
        <taxon>Niastella</taxon>
    </lineage>
</organism>
<evidence type="ECO:0000313" key="4">
    <source>
        <dbReference type="Proteomes" id="UP000677244"/>
    </source>
</evidence>
<dbReference type="Gene3D" id="3.20.20.140">
    <property type="entry name" value="Metal-dependent hydrolases"/>
    <property type="match status" value="1"/>
</dbReference>
<gene>
    <name evidence="3" type="ORF">J7I42_14205</name>
</gene>
<dbReference type="RefSeq" id="WP_209139487.1">
    <property type="nucleotide sequence ID" value="NZ_JAGHKO010000003.1"/>
</dbReference>
<dbReference type="Pfam" id="PF18962">
    <property type="entry name" value="Por_Secre_tail"/>
    <property type="match status" value="1"/>
</dbReference>
<dbReference type="InterPro" id="IPR036116">
    <property type="entry name" value="FN3_sf"/>
</dbReference>
<protein>
    <submittedName>
        <fullName evidence="3">Cadherin-like beta sandwich domain-containing protein</fullName>
    </submittedName>
</protein>
<proteinExistence type="predicted"/>
<reference evidence="3 4" key="1">
    <citation type="submission" date="2021-03" db="EMBL/GenBank/DDBJ databases">
        <title>Assistant Professor.</title>
        <authorList>
            <person name="Huq M.A."/>
        </authorList>
    </citation>
    <scope>NUCLEOTIDE SEQUENCE [LARGE SCALE GENOMIC DNA]</scope>
    <source>
        <strain evidence="3 4">MAH-29</strain>
    </source>
</reference>
<feature type="domain" description="Fibronectin type-III" evidence="2">
    <location>
        <begin position="996"/>
        <end position="1089"/>
    </location>
</feature>
<sequence length="1659" mass="173204">MRKLYLLLLGMLLIACPKLFAQISLTTLNTAYTQDFNTLVSTGTGTLATNVPTGWLFSEAGGNTDYTASTGSVTAGDTYSFGSAGSSDRAFGGIASNALQPSIGAGFTNNTGSTVTSLTITYVGEQWRLGATGGRTDRLDFQYSLNATSLTTGTWTDVNSLDFNTPNTSGAISAYDGNATANRTTLNVTISGLSIANGATFYIKWNDVNITGNDDGLGIDDFSITATSSDVSLTGLTISSGALSPAFSASTTSYTASVANAINSISVTPTANASATITVNSIPVISGNASTAISLSEGPNTITTIVTAPDGVTTKSYTITVSRATAGTPTVIQGSALNSFGNNCINTTAGPTSFTLDGADLDGSDLALAALPGFTYSESAAGPYTSTLSFSYSGNGFTGKAIYVRFSPTIVQSYNGNIIVSGGGVTPINISATGSGINTLATVTTGTSSTVTATTATIAGSIINAGCSAVSSYGFEYSTVPTFPVGTGIQVPASNLSSGNFSVALSGLIPNTKYYYKAYATTAAGTAYGTEQTFINEPLPVPMASQPGLSYTQDFSDIATWTNFFIDGNGANHFDGLSITGTGAIPNPNVLSTSTASFQGNLSSGGVQKGTDQSTPTQSIVLLSTGGTDNTSSAAIDFYMDFTGVNAGTLSFDWASINNPSGDRNGSLRVYASIDGINWTELTFANVLNFTNGSPTSGSQSNIALPAIFNNSATARLRFYYHNAAGGVTPTGSRPKISIDNLKVTALATTPCVSPTAAPTALTFGTITDVSIQGSFTAASPAPDTYLVIASTSSSLTSNPVDGQIYNIGDNVGDGIVIANGNSTSFTATGLNASTTYYFFVYSLNGICTGGPLYYTGTILTDHSTTNAGLPPCTAPASQPTALIFGTTTPTSIQGSFTAATADEYLVLVSTAASLSSNPVNGQSYVAGDVIGNATVVSRSTATTFTASNLAPNTTYYFYVFSLQLQNCLNGPAYNTVSPLSASQNTQPLPPCTTPTGQPANLSFNASNTSISGTFNAGAGANNYLVIRSTSATLSATPVDNTDYNVGDNLGGGVVVANTTTTNFLSTNLTPGTTYYFFVFAANKNCTGGTKYLTASPLTGSQATSNAPITSYYFGTLHSHSDYSDGNQDNPGYTPTIDYNYAMTAQCMDFLGISEHNHFSNLNNPGTLKDNYHSGSIEANTFSAANPHFLALYGMEWGVINNGGHVVVYGDGMDDLFGWESGSGGWGTGNNYDVYVAKNDYIGPNGLFKTINDYVAKNTFATLAHPNSSDYSNLSNIAYNLVADNAITGTAVESGPSTSDSINYKDPGSSMFYLGYYQKLLALGYHLGPVIDHDNHKTTFGHTTYSRTAVIAPALTKTDIIKAYRDMHFYATQDCDTWVDFAINTHMMGSIFTDRFAPIITVRLTDASTIVSNAVINVMFGVPGSGVAAQKIASVNGSSMTYQDNNLADLATGYYYLDITNGSARIITSPIWYTRNDNNTPLPVTLLSFTGQKANDLVKLSWTTAQETNSKEFIVERSTDGRTFSAIGKVAAAGNTNHSTTYSYTDAQPVYGVNYYRLKQVDLDGKTTYSDIVKIKFDKAGDFFVGPNPARNTVTIYRQGTNEAARVELMDVNGKLMQQLNIGAATYANPINVSALSKGIYLLKLTTSKGIQTEKIMVE</sequence>